<dbReference type="SMART" id="SM00803">
    <property type="entry name" value="TAF"/>
    <property type="match status" value="1"/>
</dbReference>
<evidence type="ECO:0000256" key="2">
    <source>
        <dbReference type="ARBA" id="ARBA00007688"/>
    </source>
</evidence>
<dbReference type="GO" id="GO:0051123">
    <property type="term" value="P:RNA polymerase II preinitiation complex assembly"/>
    <property type="evidence" value="ECO:0007669"/>
    <property type="project" value="TreeGrafter"/>
</dbReference>
<dbReference type="InterPro" id="IPR009072">
    <property type="entry name" value="Histone-fold"/>
</dbReference>
<dbReference type="AlphaFoldDB" id="A0A8I6S4H9"/>
<dbReference type="Pfam" id="PF07571">
    <property type="entry name" value="TAF6_C"/>
    <property type="match status" value="1"/>
</dbReference>
<dbReference type="Gene3D" id="1.10.20.10">
    <property type="entry name" value="Histone, subunit A"/>
    <property type="match status" value="1"/>
</dbReference>
<proteinExistence type="inferred from homology"/>
<evidence type="ECO:0000256" key="7">
    <source>
        <dbReference type="SAM" id="MobiDB-lite"/>
    </source>
</evidence>
<comment type="similarity">
    <text evidence="2">Belongs to the TAF6 family.</text>
</comment>
<evidence type="ECO:0000256" key="4">
    <source>
        <dbReference type="ARBA" id="ARBA00023163"/>
    </source>
</evidence>
<dbReference type="InterPro" id="IPR004823">
    <property type="entry name" value="TAF_TATA-bd_Histone-like_dom"/>
</dbReference>
<dbReference type="OrthoDB" id="6621890at2759"/>
<feature type="compositionally biased region" description="Polar residues" evidence="7">
    <location>
        <begin position="16"/>
        <end position="27"/>
    </location>
</feature>
<dbReference type="PANTHER" id="PTHR10221:SF9">
    <property type="entry name" value="TRANSCRIPTION INITIATION FACTOR TFIID SUBUNIT 6"/>
    <property type="match status" value="1"/>
</dbReference>
<dbReference type="GO" id="GO:0005669">
    <property type="term" value="C:transcription factor TFIID complex"/>
    <property type="evidence" value="ECO:0007669"/>
    <property type="project" value="InterPro"/>
</dbReference>
<evidence type="ECO:0000256" key="3">
    <source>
        <dbReference type="ARBA" id="ARBA00023015"/>
    </source>
</evidence>
<keyword evidence="5" id="KW-0539">Nucleus</keyword>
<dbReference type="GeneID" id="106670667"/>
<feature type="region of interest" description="Disordered" evidence="7">
    <location>
        <begin position="1"/>
        <end position="43"/>
    </location>
</feature>
<keyword evidence="3" id="KW-0805">Transcription regulation</keyword>
<sequence>MDVGPQPMEIAEQVEPDTSSTQSTSQEGPPVTKKPRKKKSQTVDHELKMFCKRSVYLTGSRIGIPSLSEEVCDLISNELFCKTRELMFVAKIILHQNKRDMLTTHDVDKAIKLLGGVQLYGHHNAGETSYTLDTKKNVFVENDEEIDVYEESLQQFRAFHRGEPYIQGAWVMPEESTDNGNNAGHEESSYYVQICKTLMLGSLAHKRVALLDLKSNPKIGPYCPYFLNLVALTVKKGPQHGLITTTMIDTVSCIAENRFVDPSPFLAVNRAVNSLLKIVIEKNIESSNCDDLGIRLRAGLLLSKVMILWSIELKQQMDIVRHLLQHLLDNTAPFQTQYGVIVTLTALRQRTLDFYYWPVIERYLPQLEIKSSAKRGDSLMVYSQYIMGVILVNIIE</sequence>
<evidence type="ECO:0000256" key="5">
    <source>
        <dbReference type="ARBA" id="ARBA00023242"/>
    </source>
</evidence>
<feature type="domain" description="TATA box binding protein associated factor (TAF) histone-like fold" evidence="8">
    <location>
        <begin position="48"/>
        <end position="112"/>
    </location>
</feature>
<comment type="subcellular location">
    <subcellularLocation>
        <location evidence="1">Nucleus</location>
    </subcellularLocation>
</comment>
<dbReference type="Pfam" id="PF02969">
    <property type="entry name" value="TAF"/>
    <property type="match status" value="1"/>
</dbReference>
<evidence type="ECO:0000256" key="1">
    <source>
        <dbReference type="ARBA" id="ARBA00004123"/>
    </source>
</evidence>
<dbReference type="GO" id="GO:0046695">
    <property type="term" value="C:SLIK (SAGA-like) complex"/>
    <property type="evidence" value="ECO:0007669"/>
    <property type="project" value="InterPro"/>
</dbReference>
<evidence type="ECO:0000256" key="6">
    <source>
        <dbReference type="ARBA" id="ARBA00040091"/>
    </source>
</evidence>
<organism evidence="9 10">
    <name type="scientific">Cimex lectularius</name>
    <name type="common">Bed bug</name>
    <name type="synonym">Acanthia lectularia</name>
    <dbReference type="NCBI Taxonomy" id="79782"/>
    <lineage>
        <taxon>Eukaryota</taxon>
        <taxon>Metazoa</taxon>
        <taxon>Ecdysozoa</taxon>
        <taxon>Arthropoda</taxon>
        <taxon>Hexapoda</taxon>
        <taxon>Insecta</taxon>
        <taxon>Pterygota</taxon>
        <taxon>Neoptera</taxon>
        <taxon>Paraneoptera</taxon>
        <taxon>Hemiptera</taxon>
        <taxon>Heteroptera</taxon>
        <taxon>Panheteroptera</taxon>
        <taxon>Cimicomorpha</taxon>
        <taxon>Cimicidae</taxon>
        <taxon>Cimex</taxon>
    </lineage>
</organism>
<dbReference type="GO" id="GO:0000124">
    <property type="term" value="C:SAGA complex"/>
    <property type="evidence" value="ECO:0007669"/>
    <property type="project" value="InterPro"/>
</dbReference>
<dbReference type="GO" id="GO:0016251">
    <property type="term" value="F:RNA polymerase II general transcription initiation factor activity"/>
    <property type="evidence" value="ECO:0007669"/>
    <property type="project" value="InterPro"/>
</dbReference>
<dbReference type="Proteomes" id="UP000494040">
    <property type="component" value="Unassembled WGS sequence"/>
</dbReference>
<dbReference type="RefSeq" id="XP_014256676.1">
    <property type="nucleotide sequence ID" value="XM_014401190.2"/>
</dbReference>
<accession>A0A8I6S4H9</accession>
<dbReference type="PANTHER" id="PTHR10221">
    <property type="entry name" value="TRANSCRIPTION INITIATION FACTOR TFIID SUBUNIT 6"/>
    <property type="match status" value="1"/>
</dbReference>
<reference evidence="9" key="1">
    <citation type="submission" date="2022-01" db="UniProtKB">
        <authorList>
            <consortium name="EnsemblMetazoa"/>
        </authorList>
    </citation>
    <scope>IDENTIFICATION</scope>
</reference>
<dbReference type="GO" id="GO:0046982">
    <property type="term" value="F:protein heterodimerization activity"/>
    <property type="evidence" value="ECO:0007669"/>
    <property type="project" value="InterPro"/>
</dbReference>
<name>A0A8I6S4H9_CIMLE</name>
<dbReference type="EnsemblMetazoa" id="XM_014401190.2">
    <property type="protein sequence ID" value="XP_014256676.1"/>
    <property type="gene ID" value="LOC106670667"/>
</dbReference>
<dbReference type="Gene3D" id="1.25.40.770">
    <property type="entry name" value="TAF6, C-terminal HEAT repeat domain"/>
    <property type="match status" value="1"/>
</dbReference>
<keyword evidence="10" id="KW-1185">Reference proteome</keyword>
<dbReference type="InterPro" id="IPR046344">
    <property type="entry name" value="TAF6_C_sf"/>
</dbReference>
<dbReference type="InterPro" id="IPR037796">
    <property type="entry name" value="TAF6"/>
</dbReference>
<dbReference type="CDD" id="cd08050">
    <property type="entry name" value="TAF6C"/>
    <property type="match status" value="1"/>
</dbReference>
<dbReference type="GO" id="GO:0003713">
    <property type="term" value="F:transcription coactivator activity"/>
    <property type="evidence" value="ECO:0007669"/>
    <property type="project" value="TreeGrafter"/>
</dbReference>
<dbReference type="CDD" id="cd22917">
    <property type="entry name" value="HFD_TAF6-like"/>
    <property type="match status" value="1"/>
</dbReference>
<keyword evidence="4" id="KW-0804">Transcription</keyword>
<evidence type="ECO:0000313" key="10">
    <source>
        <dbReference type="Proteomes" id="UP000494040"/>
    </source>
</evidence>
<protein>
    <recommendedName>
        <fullName evidence="6">Transcription initiation factor TFIID subunit 6</fullName>
    </recommendedName>
</protein>
<evidence type="ECO:0000313" key="9">
    <source>
        <dbReference type="EnsemblMetazoa" id="XP_014256676.1"/>
    </source>
</evidence>
<evidence type="ECO:0000259" key="8">
    <source>
        <dbReference type="SMART" id="SM00803"/>
    </source>
</evidence>
<dbReference type="InterPro" id="IPR011442">
    <property type="entry name" value="TAF6_C"/>
</dbReference>